<keyword evidence="3 6" id="KW-0479">Metal-binding</keyword>
<dbReference type="RefSeq" id="WP_030135410.1">
    <property type="nucleotide sequence ID" value="NZ_LK021338.1"/>
</dbReference>
<feature type="binding site" evidence="6">
    <location>
        <position position="548"/>
    </location>
    <ligand>
        <name>Zn(2+)</name>
        <dbReference type="ChEBI" id="CHEBI:29105"/>
    </ligand>
</feature>
<keyword evidence="2 6" id="KW-1003">Cell membrane</keyword>
<reference evidence="7" key="1">
    <citation type="submission" date="2014-05" db="EMBL/GenBank/DDBJ databases">
        <authorList>
            <person name="Urmite Genomes"/>
        </authorList>
    </citation>
    <scope>NUCLEOTIDE SEQUENCE</scope>
    <source>
        <strain evidence="7">DSM 44074</strain>
    </source>
</reference>
<dbReference type="Proteomes" id="UP000028864">
    <property type="component" value="Unassembled WGS sequence"/>
</dbReference>
<evidence type="ECO:0000313" key="8">
    <source>
        <dbReference type="Proteomes" id="UP000028864"/>
    </source>
</evidence>
<keyword evidence="5 6" id="KW-0472">Membrane</keyword>
<comment type="subcellular location">
    <subcellularLocation>
        <location evidence="6">Cell membrane</location>
        <topology evidence="6">Peripheral membrane protein</topology>
    </subcellularLocation>
</comment>
<organism evidence="7 8">
    <name type="scientific">Mycolicibacterium neoaurum</name>
    <name type="common">Mycobacterium neoaurum</name>
    <dbReference type="NCBI Taxonomy" id="1795"/>
    <lineage>
        <taxon>Bacteria</taxon>
        <taxon>Bacillati</taxon>
        <taxon>Actinomycetota</taxon>
        <taxon>Actinomycetes</taxon>
        <taxon>Mycobacteriales</taxon>
        <taxon>Mycobacteriaceae</taxon>
        <taxon>Mycolicibacterium</taxon>
    </lineage>
</organism>
<keyword evidence="1 6" id="KW-0813">Transport</keyword>
<evidence type="ECO:0000256" key="3">
    <source>
        <dbReference type="ARBA" id="ARBA00022723"/>
    </source>
</evidence>
<dbReference type="AlphaFoldDB" id="A0AAV2WJN3"/>
<accession>A0AAV2WJN3</accession>
<dbReference type="PANTHER" id="PTHR38344:SF1">
    <property type="entry name" value="INORGANIC CARBON TRANSPORTER SUBUNIT DABA-RELATED"/>
    <property type="match status" value="1"/>
</dbReference>
<protein>
    <recommendedName>
        <fullName evidence="6">Probable inorganic carbon transporter subunit DabA</fullName>
    </recommendedName>
</protein>
<name>A0AAV2WJN3_MYCNE</name>
<feature type="binding site" evidence="6">
    <location>
        <position position="533"/>
    </location>
    <ligand>
        <name>Zn(2+)</name>
        <dbReference type="ChEBI" id="CHEBI:29105"/>
    </ligand>
</feature>
<feature type="binding site" evidence="6">
    <location>
        <position position="365"/>
    </location>
    <ligand>
        <name>Zn(2+)</name>
        <dbReference type="ChEBI" id="CHEBI:29105"/>
    </ligand>
</feature>
<gene>
    <name evidence="6" type="primary">dabA</name>
    <name evidence="7" type="ORF">BN1047_02304</name>
</gene>
<dbReference type="Pfam" id="PF10070">
    <property type="entry name" value="DabA"/>
    <property type="match status" value="1"/>
</dbReference>
<reference evidence="7" key="2">
    <citation type="submission" date="2015-09" db="EMBL/GenBank/DDBJ databases">
        <title>Draft genome sequence of Mycobacterium neoaurum DSM 44074.</title>
        <authorList>
            <person name="Croce O."/>
            <person name="Robert C."/>
            <person name="Raoult D."/>
            <person name="Drancourt M."/>
        </authorList>
    </citation>
    <scope>NUCLEOTIDE SEQUENCE</scope>
    <source>
        <strain evidence="7">DSM 44074</strain>
    </source>
</reference>
<dbReference type="GO" id="GO:0005886">
    <property type="term" value="C:plasma membrane"/>
    <property type="evidence" value="ECO:0007669"/>
    <property type="project" value="UniProtKB-SubCell"/>
</dbReference>
<dbReference type="GO" id="GO:0008270">
    <property type="term" value="F:zinc ion binding"/>
    <property type="evidence" value="ECO:0007669"/>
    <property type="project" value="UniProtKB-UniRule"/>
</dbReference>
<comment type="function">
    <text evidence="6">Part of an energy-coupled inorganic carbon pump.</text>
</comment>
<comment type="subunit">
    <text evidence="6">Forms a complex with DabB.</text>
</comment>
<evidence type="ECO:0000256" key="1">
    <source>
        <dbReference type="ARBA" id="ARBA00022448"/>
    </source>
</evidence>
<dbReference type="EMBL" id="LK021338">
    <property type="protein sequence ID" value="CDQ44426.1"/>
    <property type="molecule type" value="Genomic_DNA"/>
</dbReference>
<dbReference type="PANTHER" id="PTHR38344">
    <property type="entry name" value="UPF0753 PROTEIN AQ_863"/>
    <property type="match status" value="1"/>
</dbReference>
<sequence length="853" mass="93368">MTTTDIATRRAQLRSDIRIAARALPTHHPLGTFIAVNPLAGLQNMPFEQAIRRASDVYGTRGNLPEDVFRALYRQGRISDADLDAVLLRRHPNLADEPDIRLAERNLTAIDILRADLLHGHVAPEPQRRFTTRAEQTSDELAADIDAHIATWCAAFLGGGSWSMPDHADGFYTAWRKSARHDWTLPRAVRRKLRAAPERADDAVLNALEVLRIHDEDRVIYLQAHLTRLPGWAAHIQWGADRASGIDLLQYLAVRLHLEAAWVQQLPQTAVAEAPRSPAPTARERAQHLLAIWHAGAVDEGEQSTVARILATVPVGAREMLWQQAFEGHYQDQLLRTLADIDADDDDPKTGTPVPVHAQVVACIDTRSEGLRRHLESQGGYQTFGFAGFFAVAIRFTSLLGGDPMDLCPVLISPSHQVSEKSAGDARRHITGATSLAAAESSFHTAKYSHTGSFTLAEAAGFLAAPLAAAKTATPAASGTIRRRLREWVAPTPPTMVAVDDMPLSERVLFAQALFQSIGLTGDFARLLVLCGHHSTTENNPYQASLDCGACGGQGGGPNARTAALILNDPDVRAELRKSGITVPDDTLVIAAVHDTTTDRVTILDEHLIPAGHRSDIDRLKTHLANAGEAFAAERCAGLPGAPRRRSPARAARHVVKRSLDWAQVYPEWGLAGNAAFIIGPRTITTGIDLQRRVFLHSYEAEVDADGTALENIMTAPLVVAQWINCQYYFSTVAPDTFGAGSKTIHNVVGDAGVLAGHVGDLRLGLPRQSVQFADRLIHEPQRLLAVVQAPLSRIDTIINRNPSLKQLFDNDWVCLAAREDARHSWHRRTRNGWRSWNDTALAATTFDKEMIR</sequence>
<keyword evidence="4 6" id="KW-0862">Zinc</keyword>
<evidence type="ECO:0000256" key="4">
    <source>
        <dbReference type="ARBA" id="ARBA00022833"/>
    </source>
</evidence>
<evidence type="ECO:0000256" key="6">
    <source>
        <dbReference type="HAMAP-Rule" id="MF_01871"/>
    </source>
</evidence>
<dbReference type="InterPro" id="IPR018752">
    <property type="entry name" value="DabA"/>
</dbReference>
<evidence type="ECO:0000256" key="5">
    <source>
        <dbReference type="ARBA" id="ARBA00023136"/>
    </source>
</evidence>
<dbReference type="HAMAP" id="MF_01871">
    <property type="entry name" value="DabA"/>
    <property type="match status" value="1"/>
</dbReference>
<feature type="binding site" evidence="6">
    <location>
        <position position="363"/>
    </location>
    <ligand>
        <name>Zn(2+)</name>
        <dbReference type="ChEBI" id="CHEBI:29105"/>
    </ligand>
</feature>
<comment type="cofactor">
    <cofactor evidence="6">
        <name>Zn(2+)</name>
        <dbReference type="ChEBI" id="CHEBI:29105"/>
    </cofactor>
</comment>
<proteinExistence type="inferred from homology"/>
<evidence type="ECO:0000256" key="2">
    <source>
        <dbReference type="ARBA" id="ARBA00022475"/>
    </source>
</evidence>
<evidence type="ECO:0000313" key="7">
    <source>
        <dbReference type="EMBL" id="CDQ44426.1"/>
    </source>
</evidence>
<comment type="similarity">
    <text evidence="6">Belongs to the inorganic carbon transporter (TC 9.A.2) DabA family.</text>
</comment>